<proteinExistence type="predicted"/>
<organism evidence="2 3">
    <name type="scientific">Talaromyces rugulosus</name>
    <name type="common">Penicillium rugulosum</name>
    <dbReference type="NCBI Taxonomy" id="121627"/>
    <lineage>
        <taxon>Eukaryota</taxon>
        <taxon>Fungi</taxon>
        <taxon>Dikarya</taxon>
        <taxon>Ascomycota</taxon>
        <taxon>Pezizomycotina</taxon>
        <taxon>Eurotiomycetes</taxon>
        <taxon>Eurotiomycetidae</taxon>
        <taxon>Eurotiales</taxon>
        <taxon>Trichocomaceae</taxon>
        <taxon>Talaromyces</taxon>
        <taxon>Talaromyces sect. Islandici</taxon>
    </lineage>
</organism>
<dbReference type="SUPFAM" id="SSF82199">
    <property type="entry name" value="SET domain"/>
    <property type="match status" value="1"/>
</dbReference>
<dbReference type="SMART" id="SM00317">
    <property type="entry name" value="SET"/>
    <property type="match status" value="1"/>
</dbReference>
<dbReference type="SUPFAM" id="SSF48452">
    <property type="entry name" value="TPR-like"/>
    <property type="match status" value="1"/>
</dbReference>
<dbReference type="GeneID" id="55993428"/>
<dbReference type="InterPro" id="IPR046341">
    <property type="entry name" value="SET_dom_sf"/>
</dbReference>
<dbReference type="InterPro" id="IPR011990">
    <property type="entry name" value="TPR-like_helical_dom_sf"/>
</dbReference>
<dbReference type="AlphaFoldDB" id="A0A7H8QXH7"/>
<sequence>MDLKDMSVPLSFIQGVMERMEMILAAQAQKGQPLTWTESREGLLMRHIFSRLNAISKPNVGFRTAFVPQAYPPCTLPFSALTKIMLKDLRLETHHKGKYLILRCIVPSYRLINVMSIVEDECGDVIMLTLRHQDESRSWDEILGCGMILAVKEPYLRRMSDGTNGIIVDHVSNYKHISMKDNLTPDRWQERPPECYEKATTCNITGKELAKENMHFSAISSSYTEGLSRCPTEEELCTLKLNRSEAYFMTDHLESALLDIESVEKMSKPEDNLLLDKARVLYEMQKFREYCDTLKPLAVKDPKNEELRKKLQRGIDRLIEQERGRYKFSKLYDEVTMLRPPVLDHATYIGPVAVKSADHRGRGLFTTKEVKAGDLLLCEKALGLAFVDTSAPNYRGTLLVNAQQGTATIGGQVDLLTIMIQKLQKNPSLIPVISELHHGSYEPVGVSFVDDAPVVDTFLIEKVLSLNIFACPLTTRDCWFGSITKNDVRINKSNAKLGSCGLWKVASYINHSCNINAQRSFIGDMIIVRASRDLAPDTEVFTGYDMPSADGYDELQKKFQHYGFECDCAICQDYRDTDKETHIKRNRLIAAASEEIERLTRSKTAKAEAIVERLAACYTKPALEVPRLGLWDIQFQLAEKYSIYFKPEKIVEFGLKSLESLGYVIQGGEIPCESVTLKVIQWGLMMPLVLRCWALLSLSYHLVAPELEGQAKAYAKITYRVCIGEDETFDKAYRELLL</sequence>
<gene>
    <name evidence="2" type="ORF">TRUGW13939_05931</name>
</gene>
<evidence type="ECO:0000313" key="2">
    <source>
        <dbReference type="EMBL" id="QKX58804.1"/>
    </source>
</evidence>
<dbReference type="OrthoDB" id="438641at2759"/>
<evidence type="ECO:0000259" key="1">
    <source>
        <dbReference type="PROSITE" id="PS50280"/>
    </source>
</evidence>
<name>A0A7H8QXH7_TALRU</name>
<evidence type="ECO:0000313" key="3">
    <source>
        <dbReference type="Proteomes" id="UP000509510"/>
    </source>
</evidence>
<dbReference type="EMBL" id="CP055900">
    <property type="protein sequence ID" value="QKX58804.1"/>
    <property type="molecule type" value="Genomic_DNA"/>
</dbReference>
<keyword evidence="3" id="KW-1185">Reference proteome</keyword>
<dbReference type="KEGG" id="trg:TRUGW13939_05931"/>
<dbReference type="PANTHER" id="PTHR47643:SF2">
    <property type="entry name" value="TPR DOMAIN PROTEIN (AFU_ORTHOLOGUE AFUA_5G12710)"/>
    <property type="match status" value="1"/>
</dbReference>
<dbReference type="RefSeq" id="XP_035344982.1">
    <property type="nucleotide sequence ID" value="XM_035489089.1"/>
</dbReference>
<dbReference type="Gene3D" id="2.170.270.10">
    <property type="entry name" value="SET domain"/>
    <property type="match status" value="1"/>
</dbReference>
<dbReference type="InterPro" id="IPR001214">
    <property type="entry name" value="SET_dom"/>
</dbReference>
<dbReference type="Pfam" id="PF00856">
    <property type="entry name" value="SET"/>
    <property type="match status" value="1"/>
</dbReference>
<dbReference type="InterPro" id="IPR053209">
    <property type="entry name" value="Gramillin-biosynth_MTr"/>
</dbReference>
<dbReference type="PANTHER" id="PTHR47643">
    <property type="entry name" value="TPR DOMAIN PROTEIN (AFU_ORTHOLOGUE AFUA_5G12710)"/>
    <property type="match status" value="1"/>
</dbReference>
<feature type="domain" description="SET" evidence="1">
    <location>
        <begin position="350"/>
        <end position="545"/>
    </location>
</feature>
<dbReference type="Gene3D" id="1.25.40.10">
    <property type="entry name" value="Tetratricopeptide repeat domain"/>
    <property type="match status" value="1"/>
</dbReference>
<dbReference type="PROSITE" id="PS50280">
    <property type="entry name" value="SET"/>
    <property type="match status" value="1"/>
</dbReference>
<accession>A0A7H8QXH7</accession>
<dbReference type="Proteomes" id="UP000509510">
    <property type="component" value="Chromosome III"/>
</dbReference>
<reference evidence="3" key="1">
    <citation type="submission" date="2020-06" db="EMBL/GenBank/DDBJ databases">
        <title>A chromosome-scale genome assembly of Talaromyces rugulosus W13939.</title>
        <authorList>
            <person name="Wang B."/>
            <person name="Guo L."/>
            <person name="Ye K."/>
            <person name="Wang L."/>
        </authorList>
    </citation>
    <scope>NUCLEOTIDE SEQUENCE [LARGE SCALE GENOMIC DNA]</scope>
    <source>
        <strain evidence="3">W13939</strain>
    </source>
</reference>
<protein>
    <recommendedName>
        <fullName evidence="1">SET domain-containing protein</fullName>
    </recommendedName>
</protein>